<dbReference type="AlphaFoldDB" id="A0A645IIG2"/>
<feature type="transmembrane region" description="Helical" evidence="2">
    <location>
        <begin position="45"/>
        <end position="63"/>
    </location>
</feature>
<keyword evidence="2" id="KW-0812">Transmembrane</keyword>
<feature type="region of interest" description="Disordered" evidence="1">
    <location>
        <begin position="15"/>
        <end position="37"/>
    </location>
</feature>
<keyword evidence="2" id="KW-0472">Membrane</keyword>
<keyword evidence="2" id="KW-1133">Transmembrane helix</keyword>
<reference evidence="3" key="1">
    <citation type="submission" date="2019-08" db="EMBL/GenBank/DDBJ databases">
        <authorList>
            <person name="Kucharzyk K."/>
            <person name="Murdoch R.W."/>
            <person name="Higgins S."/>
            <person name="Loffler F."/>
        </authorList>
    </citation>
    <scope>NUCLEOTIDE SEQUENCE</scope>
</reference>
<accession>A0A645IIG2</accession>
<protein>
    <submittedName>
        <fullName evidence="3">Uncharacterized protein</fullName>
    </submittedName>
</protein>
<gene>
    <name evidence="3" type="ORF">SDC9_198729</name>
</gene>
<organism evidence="3">
    <name type="scientific">bioreactor metagenome</name>
    <dbReference type="NCBI Taxonomy" id="1076179"/>
    <lineage>
        <taxon>unclassified sequences</taxon>
        <taxon>metagenomes</taxon>
        <taxon>ecological metagenomes</taxon>
    </lineage>
</organism>
<comment type="caution">
    <text evidence="3">The sequence shown here is derived from an EMBL/GenBank/DDBJ whole genome shotgun (WGS) entry which is preliminary data.</text>
</comment>
<sequence>MGKICAAVWKIETQTKTQTKTQTEAAERTKRAGKTGIRADHPASFPFHFLALIVLMYGVSSLISRRWCLVGSRYVLIRQAHGGCYFLPDPG</sequence>
<evidence type="ECO:0000256" key="2">
    <source>
        <dbReference type="SAM" id="Phobius"/>
    </source>
</evidence>
<evidence type="ECO:0000256" key="1">
    <source>
        <dbReference type="SAM" id="MobiDB-lite"/>
    </source>
</evidence>
<proteinExistence type="predicted"/>
<name>A0A645IIG2_9ZZZZ</name>
<dbReference type="EMBL" id="VSSQ01115814">
    <property type="protein sequence ID" value="MPN51087.1"/>
    <property type="molecule type" value="Genomic_DNA"/>
</dbReference>
<feature type="compositionally biased region" description="Low complexity" evidence="1">
    <location>
        <begin position="15"/>
        <end position="24"/>
    </location>
</feature>
<evidence type="ECO:0000313" key="3">
    <source>
        <dbReference type="EMBL" id="MPN51087.1"/>
    </source>
</evidence>